<accession>A0A8J6M5F3</accession>
<protein>
    <submittedName>
        <fullName evidence="1">DUF2786 domain-containing protein</fullName>
    </submittedName>
</protein>
<gene>
    <name evidence="1" type="ORF">H8S55_06305</name>
</gene>
<evidence type="ECO:0000313" key="2">
    <source>
        <dbReference type="Proteomes" id="UP000602260"/>
    </source>
</evidence>
<sequence>MTEREELLRRLERVKALAERGVGGEKENAEALLNRLMAKYGISEEDIEDTAERDYFIRYHNFWERKLIVQIAYKHLGSGHCCGTVGTQSGRPHKKICVTCTPAQYIEIEADFEFYKAAWEEELAIFYSAFISKNDIFPPPELASPSDDDEIDLVRLEKLRAMMSGIDRRTRSKALPGSMEDDDDE</sequence>
<reference evidence="1" key="1">
    <citation type="submission" date="2020-08" db="EMBL/GenBank/DDBJ databases">
        <title>Genome public.</title>
        <authorList>
            <person name="Liu C."/>
            <person name="Sun Q."/>
        </authorList>
    </citation>
    <scope>NUCLEOTIDE SEQUENCE</scope>
    <source>
        <strain evidence="1">BX5</strain>
    </source>
</reference>
<organism evidence="1 2">
    <name type="scientific">Flintibacter faecis</name>
    <dbReference type="NCBI Taxonomy" id="2763047"/>
    <lineage>
        <taxon>Bacteria</taxon>
        <taxon>Bacillati</taxon>
        <taxon>Bacillota</taxon>
        <taxon>Clostridia</taxon>
        <taxon>Eubacteriales</taxon>
        <taxon>Flintibacter</taxon>
    </lineage>
</organism>
<evidence type="ECO:0000313" key="1">
    <source>
        <dbReference type="EMBL" id="MBC5716926.1"/>
    </source>
</evidence>
<keyword evidence="2" id="KW-1185">Reference proteome</keyword>
<dbReference type="Proteomes" id="UP000602260">
    <property type="component" value="Unassembled WGS sequence"/>
</dbReference>
<dbReference type="AlphaFoldDB" id="A0A8J6M5F3"/>
<proteinExistence type="predicted"/>
<dbReference type="EMBL" id="JACOPN010000003">
    <property type="protein sequence ID" value="MBC5716926.1"/>
    <property type="molecule type" value="Genomic_DNA"/>
</dbReference>
<dbReference type="RefSeq" id="WP_186878248.1">
    <property type="nucleotide sequence ID" value="NZ_JACOPN010000003.1"/>
</dbReference>
<name>A0A8J6M5F3_9FIRM</name>
<comment type="caution">
    <text evidence="1">The sequence shown here is derived from an EMBL/GenBank/DDBJ whole genome shotgun (WGS) entry which is preliminary data.</text>
</comment>